<dbReference type="EMBL" id="AP018227">
    <property type="protein sequence ID" value="BAY86175.1"/>
    <property type="molecule type" value="Genomic_DNA"/>
</dbReference>
<gene>
    <name evidence="1" type="ORF">NIES267_56810</name>
</gene>
<protein>
    <submittedName>
        <fullName evidence="1">Putative halogenase</fullName>
    </submittedName>
</protein>
<keyword evidence="2" id="KW-1185">Reference proteome</keyword>
<dbReference type="AlphaFoldDB" id="A0A1Z4LY44"/>
<sequence length="75" mass="8358">MLRLLLSSHCLRLTAKIAFSTPSSPSSTSPRFAIGESMILETLETMQAMAEIYDIPELAFFVRRIVLTISILLTI</sequence>
<dbReference type="Proteomes" id="UP000218418">
    <property type="component" value="Chromosome"/>
</dbReference>
<proteinExistence type="predicted"/>
<accession>A0A1Z4LY44</accession>
<evidence type="ECO:0000313" key="1">
    <source>
        <dbReference type="EMBL" id="BAY86175.1"/>
    </source>
</evidence>
<reference evidence="1 2" key="1">
    <citation type="submission" date="2017-06" db="EMBL/GenBank/DDBJ databases">
        <title>Genome sequencing of cyanobaciteial culture collection at National Institute for Environmental Studies (NIES).</title>
        <authorList>
            <person name="Hirose Y."/>
            <person name="Shimura Y."/>
            <person name="Fujisawa T."/>
            <person name="Nakamura Y."/>
            <person name="Kawachi M."/>
        </authorList>
    </citation>
    <scope>NUCLEOTIDE SEQUENCE [LARGE SCALE GENOMIC DNA]</scope>
    <source>
        <strain evidence="1 2">NIES-267</strain>
    </source>
</reference>
<name>A0A1Z4LY44_9CYAN</name>
<organism evidence="1 2">
    <name type="scientific">Calothrix parasitica NIES-267</name>
    <dbReference type="NCBI Taxonomy" id="1973488"/>
    <lineage>
        <taxon>Bacteria</taxon>
        <taxon>Bacillati</taxon>
        <taxon>Cyanobacteriota</taxon>
        <taxon>Cyanophyceae</taxon>
        <taxon>Nostocales</taxon>
        <taxon>Calotrichaceae</taxon>
        <taxon>Calothrix</taxon>
    </lineage>
</organism>
<evidence type="ECO:0000313" key="2">
    <source>
        <dbReference type="Proteomes" id="UP000218418"/>
    </source>
</evidence>